<gene>
    <name evidence="12" type="primary">asnB</name>
    <name evidence="12" type="ORF">D3876_04830</name>
</gene>
<evidence type="ECO:0000259" key="11">
    <source>
        <dbReference type="PROSITE" id="PS51278"/>
    </source>
</evidence>
<evidence type="ECO:0000256" key="1">
    <source>
        <dbReference type="ARBA" id="ARBA00005187"/>
    </source>
</evidence>
<dbReference type="InterPro" id="IPR006426">
    <property type="entry name" value="Asn_synth_AEB"/>
</dbReference>
<dbReference type="PANTHER" id="PTHR43284:SF1">
    <property type="entry name" value="ASPARAGINE SYNTHETASE"/>
    <property type="match status" value="1"/>
</dbReference>
<dbReference type="InterPro" id="IPR017932">
    <property type="entry name" value="GATase_2_dom"/>
</dbReference>
<feature type="binding site" evidence="9">
    <location>
        <begin position="374"/>
        <end position="375"/>
    </location>
    <ligand>
        <name>ATP</name>
        <dbReference type="ChEBI" id="CHEBI:30616"/>
    </ligand>
</feature>
<comment type="pathway">
    <text evidence="1">Amino-acid biosynthesis; L-asparagine biosynthesis; L-asparagine from L-aspartate (L-Gln route): step 1/1.</text>
</comment>
<keyword evidence="8" id="KW-0061">Asparagine biosynthesis</keyword>
<evidence type="ECO:0000313" key="12">
    <source>
        <dbReference type="EMBL" id="RJF93637.1"/>
    </source>
</evidence>
<dbReference type="CDD" id="cd00712">
    <property type="entry name" value="AsnB"/>
    <property type="match status" value="1"/>
</dbReference>
<evidence type="ECO:0000256" key="7">
    <source>
        <dbReference type="ARBA" id="ARBA00048741"/>
    </source>
</evidence>
<dbReference type="GO" id="GO:0004066">
    <property type="term" value="F:asparagine synthase (glutamine-hydrolyzing) activity"/>
    <property type="evidence" value="ECO:0007669"/>
    <property type="project" value="UniProtKB-EC"/>
</dbReference>
<dbReference type="SUPFAM" id="SSF56235">
    <property type="entry name" value="N-terminal nucleophile aminohydrolases (Ntn hydrolases)"/>
    <property type="match status" value="1"/>
</dbReference>
<dbReference type="EMBL" id="QYUM01000002">
    <property type="protein sequence ID" value="RJF93637.1"/>
    <property type="molecule type" value="Genomic_DNA"/>
</dbReference>
<dbReference type="RefSeq" id="WP_119759988.1">
    <property type="nucleotide sequence ID" value="NZ_QYUM01000002.1"/>
</dbReference>
<dbReference type="InterPro" id="IPR033738">
    <property type="entry name" value="AsnB_N"/>
</dbReference>
<dbReference type="InterPro" id="IPR014729">
    <property type="entry name" value="Rossmann-like_a/b/a_fold"/>
</dbReference>
<feature type="binding site" evidence="9">
    <location>
        <position position="301"/>
    </location>
    <ligand>
        <name>ATP</name>
        <dbReference type="ChEBI" id="CHEBI:30616"/>
    </ligand>
</feature>
<dbReference type="InterPro" id="IPR051786">
    <property type="entry name" value="ASN_synthetase/amidase"/>
</dbReference>
<protein>
    <recommendedName>
        <fullName evidence="3">asparagine synthase (glutamine-hydrolyzing)</fullName>
        <ecNumber evidence="3">6.3.5.4</ecNumber>
    </recommendedName>
</protein>
<dbReference type="InterPro" id="IPR029055">
    <property type="entry name" value="Ntn_hydrolases_N"/>
</dbReference>
<evidence type="ECO:0000256" key="8">
    <source>
        <dbReference type="PIRSR" id="PIRSR001589-1"/>
    </source>
</evidence>
<evidence type="ECO:0000256" key="3">
    <source>
        <dbReference type="ARBA" id="ARBA00012737"/>
    </source>
</evidence>
<feature type="binding site" evidence="9">
    <location>
        <position position="104"/>
    </location>
    <ligand>
        <name>L-glutamine</name>
        <dbReference type="ChEBI" id="CHEBI:58359"/>
    </ligand>
</feature>
<evidence type="ECO:0000256" key="9">
    <source>
        <dbReference type="PIRSR" id="PIRSR001589-2"/>
    </source>
</evidence>
<evidence type="ECO:0000256" key="5">
    <source>
        <dbReference type="ARBA" id="ARBA00022840"/>
    </source>
</evidence>
<dbReference type="CDD" id="cd01991">
    <property type="entry name" value="Asn_synthase_B_C"/>
    <property type="match status" value="1"/>
</dbReference>
<keyword evidence="12" id="KW-0436">Ligase</keyword>
<dbReference type="PIRSF" id="PIRSF001589">
    <property type="entry name" value="Asn_synthetase_glu-h"/>
    <property type="match status" value="1"/>
</dbReference>
<proteinExistence type="inferred from homology"/>
<evidence type="ECO:0000256" key="10">
    <source>
        <dbReference type="PIRSR" id="PIRSR001589-3"/>
    </source>
</evidence>
<dbReference type="OrthoDB" id="9763290at2"/>
<dbReference type="GO" id="GO:0005524">
    <property type="term" value="F:ATP binding"/>
    <property type="evidence" value="ECO:0007669"/>
    <property type="project" value="UniProtKB-KW"/>
</dbReference>
<sequence>MCGIAGFFDPSSSSGISAMLAAMTDVIAHRGPDDTGAWIDPAAQLALGHRRLSIIDLSPAGHQPMISATKRYVIVYNGEIYNHSALRAELEAMGAAPRWKGHSDTEVMLAAFERWGVEGALSRFNGMFAFALWDRELRALYLARDRMGEKPLYYGQGKGAFLFASELKAIAAHPAFEPVVDQAALALFMRHSYVPAPHSIWRGIRKLPAAHYIVVRDNGASVSDPICYWNFTDIAMSGVASPRDDHPGLVDELEALLCNAVAQRMEADVPLGAFLSGGIDSSTIVALMQSVSSRPVRTFSIGFDDGRFDEAPYARAVAEHLGTDHCEMYVTAGDALAVIPQLPTIWDEPFADPSQIPTYLVSKLTRNHVTVSLSGDGGDELFAGYARYHRATRVRQSLGHIPLSLRSMVGRSLQDGLLQGMVGAAERVLPQHLRRLAPADRLSKLGSLFRADSNGAFYRDFMSIGKPTGLLATDAHVESQVDAPPLFTDLRQQMMYLDTLIYLPDDILAKVDRASMAVSLEARVPFLDHRVVEFAWRLPMSAKVKDGRGKHILRQVLHRHIPEALVDRPKKGFGLPLADWLSGPLSEWAEALLEPHRLREEGFFDADQVSRIWSEHRSGKRRWHFCLWDILMFQAWHAEQRLSPPLRSTPPHALRLTVAGAAR</sequence>
<dbReference type="Pfam" id="PF00733">
    <property type="entry name" value="Asn_synthase"/>
    <property type="match status" value="1"/>
</dbReference>
<comment type="caution">
    <text evidence="12">The sequence shown here is derived from an EMBL/GenBank/DDBJ whole genome shotgun (WGS) entry which is preliminary data.</text>
</comment>
<keyword evidence="4 9" id="KW-0547">Nucleotide-binding</keyword>
<dbReference type="AlphaFoldDB" id="A0A418WQY3"/>
<dbReference type="EC" id="6.3.5.4" evidence="3"/>
<keyword evidence="6 8" id="KW-0315">Glutamine amidotransferase</keyword>
<organism evidence="12 13">
    <name type="scientific">Sphingomonas cavernae</name>
    <dbReference type="NCBI Taxonomy" id="2320861"/>
    <lineage>
        <taxon>Bacteria</taxon>
        <taxon>Pseudomonadati</taxon>
        <taxon>Pseudomonadota</taxon>
        <taxon>Alphaproteobacteria</taxon>
        <taxon>Sphingomonadales</taxon>
        <taxon>Sphingomonadaceae</taxon>
        <taxon>Sphingomonas</taxon>
    </lineage>
</organism>
<comment type="similarity">
    <text evidence="2">Belongs to the asparagine synthetase family.</text>
</comment>
<keyword evidence="5 9" id="KW-0067">ATP-binding</keyword>
<dbReference type="SUPFAM" id="SSF52402">
    <property type="entry name" value="Adenine nucleotide alpha hydrolases-like"/>
    <property type="match status" value="1"/>
</dbReference>
<feature type="domain" description="Glutamine amidotransferase type-2" evidence="11">
    <location>
        <begin position="2"/>
        <end position="218"/>
    </location>
</feature>
<feature type="active site" description="For GATase activity" evidence="8">
    <location>
        <position position="2"/>
    </location>
</feature>
<reference evidence="12 13" key="1">
    <citation type="submission" date="2018-09" db="EMBL/GenBank/DDBJ databases">
        <authorList>
            <person name="Zhu H."/>
        </authorList>
    </citation>
    <scope>NUCLEOTIDE SEQUENCE [LARGE SCALE GENOMIC DNA]</scope>
    <source>
        <strain evidence="12 13">K2R01-6</strain>
    </source>
</reference>
<dbReference type="GO" id="GO:0005829">
    <property type="term" value="C:cytosol"/>
    <property type="evidence" value="ECO:0007669"/>
    <property type="project" value="TreeGrafter"/>
</dbReference>
<accession>A0A418WQY3</accession>
<dbReference type="GO" id="GO:0006529">
    <property type="term" value="P:asparagine biosynthetic process"/>
    <property type="evidence" value="ECO:0007669"/>
    <property type="project" value="UniProtKB-KW"/>
</dbReference>
<evidence type="ECO:0000313" key="13">
    <source>
        <dbReference type="Proteomes" id="UP000286100"/>
    </source>
</evidence>
<name>A0A418WQY3_9SPHN</name>
<dbReference type="PROSITE" id="PS51278">
    <property type="entry name" value="GATASE_TYPE_2"/>
    <property type="match status" value="1"/>
</dbReference>
<dbReference type="Proteomes" id="UP000286100">
    <property type="component" value="Unassembled WGS sequence"/>
</dbReference>
<evidence type="ECO:0000256" key="4">
    <source>
        <dbReference type="ARBA" id="ARBA00022741"/>
    </source>
</evidence>
<keyword evidence="8" id="KW-0028">Amino-acid biosynthesis</keyword>
<comment type="catalytic activity">
    <reaction evidence="7">
        <text>L-aspartate + L-glutamine + ATP + H2O = L-asparagine + L-glutamate + AMP + diphosphate + H(+)</text>
        <dbReference type="Rhea" id="RHEA:12228"/>
        <dbReference type="ChEBI" id="CHEBI:15377"/>
        <dbReference type="ChEBI" id="CHEBI:15378"/>
        <dbReference type="ChEBI" id="CHEBI:29985"/>
        <dbReference type="ChEBI" id="CHEBI:29991"/>
        <dbReference type="ChEBI" id="CHEBI:30616"/>
        <dbReference type="ChEBI" id="CHEBI:33019"/>
        <dbReference type="ChEBI" id="CHEBI:58048"/>
        <dbReference type="ChEBI" id="CHEBI:58359"/>
        <dbReference type="ChEBI" id="CHEBI:456215"/>
        <dbReference type="EC" id="6.3.5.4"/>
    </reaction>
</comment>
<dbReference type="Pfam" id="PF13537">
    <property type="entry name" value="GATase_7"/>
    <property type="match status" value="1"/>
</dbReference>
<evidence type="ECO:0000256" key="6">
    <source>
        <dbReference type="ARBA" id="ARBA00022962"/>
    </source>
</evidence>
<dbReference type="Gene3D" id="3.40.50.620">
    <property type="entry name" value="HUPs"/>
    <property type="match status" value="1"/>
</dbReference>
<dbReference type="NCBIfam" id="TIGR01536">
    <property type="entry name" value="asn_synth_AEB"/>
    <property type="match status" value="1"/>
</dbReference>
<keyword evidence="13" id="KW-1185">Reference proteome</keyword>
<dbReference type="PANTHER" id="PTHR43284">
    <property type="entry name" value="ASPARAGINE SYNTHETASE (GLUTAMINE-HYDROLYZING)"/>
    <property type="match status" value="1"/>
</dbReference>
<dbReference type="InterPro" id="IPR001962">
    <property type="entry name" value="Asn_synthase"/>
</dbReference>
<dbReference type="Gene3D" id="3.60.20.10">
    <property type="entry name" value="Glutamine Phosphoribosylpyrophosphate, subunit 1, domain 1"/>
    <property type="match status" value="1"/>
</dbReference>
<evidence type="ECO:0000256" key="2">
    <source>
        <dbReference type="ARBA" id="ARBA00005752"/>
    </source>
</evidence>
<feature type="site" description="Important for beta-aspartyl-AMP intermediate formation" evidence="10">
    <location>
        <position position="376"/>
    </location>
</feature>